<proteinExistence type="predicted"/>
<evidence type="ECO:0000313" key="3">
    <source>
        <dbReference type="Proteomes" id="UP001201812"/>
    </source>
</evidence>
<feature type="region of interest" description="Disordered" evidence="1">
    <location>
        <begin position="299"/>
        <end position="323"/>
    </location>
</feature>
<accession>A0AAD4R7U5</accession>
<dbReference type="EMBL" id="JAKKPZ010000011">
    <property type="protein sequence ID" value="KAI1715705.1"/>
    <property type="molecule type" value="Genomic_DNA"/>
</dbReference>
<gene>
    <name evidence="2" type="ORF">DdX_08029</name>
</gene>
<protein>
    <submittedName>
        <fullName evidence="2">Uncharacterized protein</fullName>
    </submittedName>
</protein>
<feature type="region of interest" description="Disordered" evidence="1">
    <location>
        <begin position="512"/>
        <end position="559"/>
    </location>
</feature>
<evidence type="ECO:0000256" key="1">
    <source>
        <dbReference type="SAM" id="MobiDB-lite"/>
    </source>
</evidence>
<evidence type="ECO:0000313" key="2">
    <source>
        <dbReference type="EMBL" id="KAI1715705.1"/>
    </source>
</evidence>
<name>A0AAD4R7U5_9BILA</name>
<dbReference type="Proteomes" id="UP001201812">
    <property type="component" value="Unassembled WGS sequence"/>
</dbReference>
<organism evidence="2 3">
    <name type="scientific">Ditylenchus destructor</name>
    <dbReference type="NCBI Taxonomy" id="166010"/>
    <lineage>
        <taxon>Eukaryota</taxon>
        <taxon>Metazoa</taxon>
        <taxon>Ecdysozoa</taxon>
        <taxon>Nematoda</taxon>
        <taxon>Chromadorea</taxon>
        <taxon>Rhabditida</taxon>
        <taxon>Tylenchina</taxon>
        <taxon>Tylenchomorpha</taxon>
        <taxon>Sphaerularioidea</taxon>
        <taxon>Anguinidae</taxon>
        <taxon>Anguininae</taxon>
        <taxon>Ditylenchus</taxon>
    </lineage>
</organism>
<feature type="region of interest" description="Disordered" evidence="1">
    <location>
        <begin position="418"/>
        <end position="463"/>
    </location>
</feature>
<dbReference type="AlphaFoldDB" id="A0AAD4R7U5"/>
<feature type="compositionally biased region" description="Acidic residues" evidence="1">
    <location>
        <begin position="302"/>
        <end position="313"/>
    </location>
</feature>
<reference evidence="2" key="1">
    <citation type="submission" date="2022-01" db="EMBL/GenBank/DDBJ databases">
        <title>Genome Sequence Resource for Two Populations of Ditylenchus destructor, the Migratory Endoparasitic Phytonematode.</title>
        <authorList>
            <person name="Zhang H."/>
            <person name="Lin R."/>
            <person name="Xie B."/>
        </authorList>
    </citation>
    <scope>NUCLEOTIDE SEQUENCE</scope>
    <source>
        <strain evidence="2">BazhouSP</strain>
    </source>
</reference>
<sequence length="584" mass="66049">MAIETTSDQSQLYFASANENLLERLRLAVQNSEVLSPSQNAPVGPVVQATTILLGKQVVGGGPTTHFRPSTDGRMQWLVLVAKEWESDVLECLADIYRLSMAENFIKSANLLVVKKDASVSDSDFLIGYLDSVKTHWISEWGSNLEKYKRLGDSNARTEHLQKLEQWAKPQCKVTCSVIHIDDQELPQKMADFFLLQNGIEILDSTPEDKSNLFTKPPALHWTHFPREAEMQISFKFNFPPGTVSDHKFRHWTSIAKDSLPHWEYEYEWINGILLRNELVKVTVVRTLPHVIEVSGRIDKDEAAEEEDDENENESNKTENGDKKQLPLSRVWPYFARVLHAFINHINRNKTLPYNLNLIFIGEAFFSCPPGARKINSRSLDAIQTLSAIQRIQSVRFKVDQEHIHSLDLEQSFPGTFKPTQLADFSPDNYPLPEPPRRESSSSSLNTHDIENHTRPSAVSLDTKQQFNNFHVSRDDGDLKVSPHSLHVERQLSGQRNRGRRVSFGAIRAIPTLDGNLSNSSAGNTSPLVMGLTNHHPKFGDDSDQDEGMPQNVSPGNDEVQSTTVVDYVDNLLQKTIDEVLIRD</sequence>
<comment type="caution">
    <text evidence="2">The sequence shown here is derived from an EMBL/GenBank/DDBJ whole genome shotgun (WGS) entry which is preliminary data.</text>
</comment>
<feature type="compositionally biased region" description="Basic and acidic residues" evidence="1">
    <location>
        <begin position="314"/>
        <end position="323"/>
    </location>
</feature>
<feature type="compositionally biased region" description="Polar residues" evidence="1">
    <location>
        <begin position="515"/>
        <end position="527"/>
    </location>
</feature>
<keyword evidence="3" id="KW-1185">Reference proteome</keyword>